<evidence type="ECO:0000256" key="9">
    <source>
        <dbReference type="ARBA" id="ARBA00023155"/>
    </source>
</evidence>
<evidence type="ECO:0000256" key="10">
    <source>
        <dbReference type="ARBA" id="ARBA00023163"/>
    </source>
</evidence>
<dbReference type="OrthoDB" id="694008at2759"/>
<dbReference type="InterPro" id="IPR009057">
    <property type="entry name" value="Homeodomain-like_sf"/>
</dbReference>
<keyword evidence="5" id="KW-0863">Zinc-finger</keyword>
<feature type="region of interest" description="Disordered" evidence="12">
    <location>
        <begin position="14"/>
        <end position="65"/>
    </location>
</feature>
<keyword evidence="11" id="KW-0539">Nucleus</keyword>
<dbReference type="FunFam" id="1.10.10.60:FF:000257">
    <property type="entry name" value="Zinc-finger homeodomain protein 2"/>
    <property type="match status" value="1"/>
</dbReference>
<sequence length="275" mass="30101">MDLSCHEGEIPLPLSSSSTYVGGHGHGHTIIHDPPPLHHPTNGPSLPPPAATNTSEDHNSATGNSRKGVVAVKYRECLKNHAASIGGNALDGCGEFMPSGEEGTLEALKCAACGCHRNFHRKEAEGEAAVSYDIYPYYHHLKGRRIIGQKGVLISGAEAYGYTPAGNSLIPRPSPHHMIMPLGAIQTSESEEMEGGVGGGFSRAPVKKRFRTKFTPEQKEKMLDFAEKVGWRLQKQEESMVQQFCQEVGVKRRVLKVWMHNNKHNLAKKIPLQLE</sequence>
<dbReference type="GO" id="GO:0008270">
    <property type="term" value="F:zinc ion binding"/>
    <property type="evidence" value="ECO:0007669"/>
    <property type="project" value="UniProtKB-KW"/>
</dbReference>
<dbReference type="Pfam" id="PF04770">
    <property type="entry name" value="ZF-HD_dimer"/>
    <property type="match status" value="1"/>
</dbReference>
<keyword evidence="15" id="KW-1185">Reference proteome</keyword>
<dbReference type="SUPFAM" id="SSF46689">
    <property type="entry name" value="Homeodomain-like"/>
    <property type="match status" value="1"/>
</dbReference>
<evidence type="ECO:0000313" key="14">
    <source>
        <dbReference type="EMBL" id="CAA7396568.1"/>
    </source>
</evidence>
<evidence type="ECO:0000256" key="7">
    <source>
        <dbReference type="ARBA" id="ARBA00023015"/>
    </source>
</evidence>
<evidence type="ECO:0000259" key="13">
    <source>
        <dbReference type="PROSITE" id="PS51523"/>
    </source>
</evidence>
<organism evidence="14 15">
    <name type="scientific">Spirodela intermedia</name>
    <name type="common">Intermediate duckweed</name>
    <dbReference type="NCBI Taxonomy" id="51605"/>
    <lineage>
        <taxon>Eukaryota</taxon>
        <taxon>Viridiplantae</taxon>
        <taxon>Streptophyta</taxon>
        <taxon>Embryophyta</taxon>
        <taxon>Tracheophyta</taxon>
        <taxon>Spermatophyta</taxon>
        <taxon>Magnoliopsida</taxon>
        <taxon>Liliopsida</taxon>
        <taxon>Araceae</taxon>
        <taxon>Lemnoideae</taxon>
        <taxon>Spirodela</taxon>
    </lineage>
</organism>
<keyword evidence="9" id="KW-0371">Homeobox</keyword>
<keyword evidence="7" id="KW-0805">Transcription regulation</keyword>
<dbReference type="PANTHER" id="PTHR31948">
    <property type="entry name" value="ZINC-FINGER HOMEODOMAIN PROTEIN 2"/>
    <property type="match status" value="1"/>
</dbReference>
<feature type="domain" description="ZF-HD dimerization-type" evidence="13">
    <location>
        <begin position="74"/>
        <end position="123"/>
    </location>
</feature>
<proteinExistence type="predicted"/>
<evidence type="ECO:0000256" key="6">
    <source>
        <dbReference type="ARBA" id="ARBA00022833"/>
    </source>
</evidence>
<dbReference type="GO" id="GO:0050793">
    <property type="term" value="P:regulation of developmental process"/>
    <property type="evidence" value="ECO:0007669"/>
    <property type="project" value="TreeGrafter"/>
</dbReference>
<dbReference type="InterPro" id="IPR006456">
    <property type="entry name" value="ZF_HD_homeobox_Cys/His_dimer"/>
</dbReference>
<dbReference type="PROSITE" id="PS51523">
    <property type="entry name" value="ZF_HD_DIMER"/>
    <property type="match status" value="1"/>
</dbReference>
<accession>A0A7I8KHL8</accession>
<dbReference type="PANTHER" id="PTHR31948:SF60">
    <property type="entry name" value="ZINC-FINGER HOMEODOMAIN PROTEIN 5"/>
    <property type="match status" value="1"/>
</dbReference>
<dbReference type="Proteomes" id="UP000663760">
    <property type="component" value="Chromosome 5"/>
</dbReference>
<dbReference type="GO" id="GO:0003700">
    <property type="term" value="F:DNA-binding transcription factor activity"/>
    <property type="evidence" value="ECO:0007669"/>
    <property type="project" value="TreeGrafter"/>
</dbReference>
<dbReference type="InterPro" id="IPR006455">
    <property type="entry name" value="Homeodomain_ZF_HD"/>
</dbReference>
<evidence type="ECO:0000256" key="11">
    <source>
        <dbReference type="ARBA" id="ARBA00023242"/>
    </source>
</evidence>
<evidence type="ECO:0000256" key="1">
    <source>
        <dbReference type="ARBA" id="ARBA00004049"/>
    </source>
</evidence>
<dbReference type="NCBIfam" id="TIGR01566">
    <property type="entry name" value="ZF_HD_prot_N"/>
    <property type="match status" value="1"/>
</dbReference>
<name>A0A7I8KHL8_SPIIN</name>
<dbReference type="NCBIfam" id="TIGR01565">
    <property type="entry name" value="homeo_ZF_HD"/>
    <property type="match status" value="1"/>
</dbReference>
<gene>
    <name evidence="14" type="ORF">SI8410_05007231</name>
</gene>
<comment type="subcellular location">
    <subcellularLocation>
        <location evidence="2">Nucleus</location>
    </subcellularLocation>
</comment>
<keyword evidence="4" id="KW-0479">Metal-binding</keyword>
<keyword evidence="6" id="KW-0862">Zinc</keyword>
<evidence type="ECO:0000256" key="4">
    <source>
        <dbReference type="ARBA" id="ARBA00022723"/>
    </source>
</evidence>
<dbReference type="GO" id="GO:0005634">
    <property type="term" value="C:nucleus"/>
    <property type="evidence" value="ECO:0007669"/>
    <property type="project" value="UniProtKB-SubCell"/>
</dbReference>
<comment type="function">
    <text evidence="1">Putative transcription factor.</text>
</comment>
<evidence type="ECO:0000256" key="12">
    <source>
        <dbReference type="SAM" id="MobiDB-lite"/>
    </source>
</evidence>
<dbReference type="EMBL" id="LR746268">
    <property type="protein sequence ID" value="CAA7396568.1"/>
    <property type="molecule type" value="Genomic_DNA"/>
</dbReference>
<evidence type="ECO:0000313" key="15">
    <source>
        <dbReference type="Proteomes" id="UP000663760"/>
    </source>
</evidence>
<evidence type="ECO:0000256" key="8">
    <source>
        <dbReference type="ARBA" id="ARBA00023125"/>
    </source>
</evidence>
<keyword evidence="10" id="KW-0804">Transcription</keyword>
<reference evidence="14" key="1">
    <citation type="submission" date="2020-02" db="EMBL/GenBank/DDBJ databases">
        <authorList>
            <person name="Scholz U."/>
            <person name="Mascher M."/>
            <person name="Fiebig A."/>
        </authorList>
    </citation>
    <scope>NUCLEOTIDE SEQUENCE</scope>
</reference>
<keyword evidence="8" id="KW-0238">DNA-binding</keyword>
<dbReference type="GO" id="GO:0000976">
    <property type="term" value="F:transcription cis-regulatory region binding"/>
    <property type="evidence" value="ECO:0007669"/>
    <property type="project" value="TreeGrafter"/>
</dbReference>
<evidence type="ECO:0000256" key="2">
    <source>
        <dbReference type="ARBA" id="ARBA00004123"/>
    </source>
</evidence>
<comment type="subunit">
    <text evidence="3">Homo- and heterodimer with other ZFHD proteins.</text>
</comment>
<dbReference type="AlphaFoldDB" id="A0A7I8KHL8"/>
<protein>
    <recommendedName>
        <fullName evidence="13">ZF-HD dimerization-type domain-containing protein</fullName>
    </recommendedName>
</protein>
<dbReference type="Gene3D" id="1.10.10.60">
    <property type="entry name" value="Homeodomain-like"/>
    <property type="match status" value="1"/>
</dbReference>
<evidence type="ECO:0000256" key="3">
    <source>
        <dbReference type="ARBA" id="ARBA00011416"/>
    </source>
</evidence>
<evidence type="ECO:0000256" key="5">
    <source>
        <dbReference type="ARBA" id="ARBA00022771"/>
    </source>
</evidence>